<organism evidence="6 7">
    <name type="scientific">Rachicladosporium monterosium</name>
    <dbReference type="NCBI Taxonomy" id="1507873"/>
    <lineage>
        <taxon>Eukaryota</taxon>
        <taxon>Fungi</taxon>
        <taxon>Dikarya</taxon>
        <taxon>Ascomycota</taxon>
        <taxon>Pezizomycotina</taxon>
        <taxon>Dothideomycetes</taxon>
        <taxon>Dothideomycetidae</taxon>
        <taxon>Cladosporiales</taxon>
        <taxon>Cladosporiaceae</taxon>
        <taxon>Rachicladosporium</taxon>
    </lineage>
</organism>
<evidence type="ECO:0000313" key="7">
    <source>
        <dbReference type="Proteomes" id="UP001308179"/>
    </source>
</evidence>
<dbReference type="EMBL" id="JAVRRR010000935">
    <property type="protein sequence ID" value="KAK5139987.1"/>
    <property type="molecule type" value="Genomic_DNA"/>
</dbReference>
<protein>
    <recommendedName>
        <fullName evidence="5">Glucose dehydrogenase C-terminal domain-containing protein</fullName>
    </recommendedName>
</protein>
<evidence type="ECO:0000313" key="6">
    <source>
        <dbReference type="EMBL" id="KAK5139987.1"/>
    </source>
</evidence>
<keyword evidence="4" id="KW-0560">Oxidoreductase</keyword>
<dbReference type="InterPro" id="IPR036291">
    <property type="entry name" value="NAD(P)-bd_dom_sf"/>
</dbReference>
<dbReference type="Gene3D" id="3.40.50.720">
    <property type="entry name" value="NAD(P)-binding Rossmann-like Domain"/>
    <property type="match status" value="1"/>
</dbReference>
<accession>A0ABR0KY94</accession>
<keyword evidence="3" id="KW-0862">Zinc</keyword>
<gene>
    <name evidence="6" type="ORF">LTR32_007077</name>
</gene>
<keyword evidence="2" id="KW-0479">Metal-binding</keyword>
<reference evidence="6 7" key="1">
    <citation type="submission" date="2023-08" db="EMBL/GenBank/DDBJ databases">
        <title>Black Yeasts Isolated from many extreme environments.</title>
        <authorList>
            <person name="Coleine C."/>
            <person name="Stajich J.E."/>
            <person name="Selbmann L."/>
        </authorList>
    </citation>
    <scope>NUCLEOTIDE SEQUENCE [LARGE SCALE GENOMIC DNA]</scope>
    <source>
        <strain evidence="6 7">CCFEE 5386</strain>
    </source>
</reference>
<evidence type="ECO:0000256" key="2">
    <source>
        <dbReference type="ARBA" id="ARBA00022723"/>
    </source>
</evidence>
<dbReference type="PANTHER" id="PTHR43401">
    <property type="entry name" value="L-THREONINE 3-DEHYDROGENASE"/>
    <property type="match status" value="1"/>
</dbReference>
<dbReference type="Gene3D" id="3.90.180.10">
    <property type="entry name" value="Medium-chain alcohol dehydrogenases, catalytic domain"/>
    <property type="match status" value="1"/>
</dbReference>
<dbReference type="Pfam" id="PF16912">
    <property type="entry name" value="Glu_dehyd_C"/>
    <property type="match status" value="1"/>
</dbReference>
<keyword evidence="7" id="KW-1185">Reference proteome</keyword>
<proteinExistence type="predicted"/>
<evidence type="ECO:0000256" key="4">
    <source>
        <dbReference type="ARBA" id="ARBA00023002"/>
    </source>
</evidence>
<comment type="caution">
    <text evidence="6">The sequence shown here is derived from an EMBL/GenBank/DDBJ whole genome shotgun (WGS) entry which is preliminary data.</text>
</comment>
<evidence type="ECO:0000259" key="5">
    <source>
        <dbReference type="Pfam" id="PF16912"/>
    </source>
</evidence>
<dbReference type="InterPro" id="IPR050129">
    <property type="entry name" value="Zn_alcohol_dh"/>
</dbReference>
<sequence length="239" mass="25776">MNTLTSRAVDGGLAEYCAYTSTQVHRVNKLPGVEGVLVEPTSCAIQMLHRLAPKIGSSALVLGSGPAGIILAQLLKRNGAHEEQVTLASLPGMKLETARRIGAAHSYLELHGDTPDGSLLALQERRPLGFDIVVEATGVTSVLEESIKFVCRGGKLAIFGVYSSVRRLMWDPNILAVRHINLVGSISEVNRFPAAIAYLESEKVCVEEVVNKVFRIEDWGNCLESLRSPGTVKAAIVFD</sequence>
<name>A0ABR0KY94_9PEZI</name>
<dbReference type="PANTHER" id="PTHR43401:SF2">
    <property type="entry name" value="L-THREONINE 3-DEHYDROGENASE"/>
    <property type="match status" value="1"/>
</dbReference>
<dbReference type="SUPFAM" id="SSF51735">
    <property type="entry name" value="NAD(P)-binding Rossmann-fold domains"/>
    <property type="match status" value="1"/>
</dbReference>
<comment type="cofactor">
    <cofactor evidence="1">
        <name>Zn(2+)</name>
        <dbReference type="ChEBI" id="CHEBI:29105"/>
    </cofactor>
</comment>
<dbReference type="Proteomes" id="UP001308179">
    <property type="component" value="Unassembled WGS sequence"/>
</dbReference>
<evidence type="ECO:0000256" key="3">
    <source>
        <dbReference type="ARBA" id="ARBA00022833"/>
    </source>
</evidence>
<evidence type="ECO:0000256" key="1">
    <source>
        <dbReference type="ARBA" id="ARBA00001947"/>
    </source>
</evidence>
<feature type="domain" description="Glucose dehydrogenase C-terminal" evidence="5">
    <location>
        <begin position="35"/>
        <end position="236"/>
    </location>
</feature>
<dbReference type="InterPro" id="IPR031640">
    <property type="entry name" value="Glu_dehyd_C"/>
</dbReference>